<accession>A0A6G1I5Q0</accession>
<proteinExistence type="predicted"/>
<evidence type="ECO:0000313" key="2">
    <source>
        <dbReference type="Proteomes" id="UP000799640"/>
    </source>
</evidence>
<gene>
    <name evidence="1" type="ORF">EJ06DRAFT_285423</name>
</gene>
<keyword evidence="2" id="KW-1185">Reference proteome</keyword>
<evidence type="ECO:0000313" key="1">
    <source>
        <dbReference type="EMBL" id="KAF2403628.1"/>
    </source>
</evidence>
<dbReference type="EMBL" id="ML996689">
    <property type="protein sequence ID" value="KAF2403628.1"/>
    <property type="molecule type" value="Genomic_DNA"/>
</dbReference>
<organism evidence="1 2">
    <name type="scientific">Trichodelitschia bisporula</name>
    <dbReference type="NCBI Taxonomy" id="703511"/>
    <lineage>
        <taxon>Eukaryota</taxon>
        <taxon>Fungi</taxon>
        <taxon>Dikarya</taxon>
        <taxon>Ascomycota</taxon>
        <taxon>Pezizomycotina</taxon>
        <taxon>Dothideomycetes</taxon>
        <taxon>Dothideomycetes incertae sedis</taxon>
        <taxon>Phaeotrichales</taxon>
        <taxon>Phaeotrichaceae</taxon>
        <taxon>Trichodelitschia</taxon>
    </lineage>
</organism>
<dbReference type="Proteomes" id="UP000799640">
    <property type="component" value="Unassembled WGS sequence"/>
</dbReference>
<dbReference type="AlphaFoldDB" id="A0A6G1I5Q0"/>
<name>A0A6G1I5Q0_9PEZI</name>
<protein>
    <submittedName>
        <fullName evidence="1">Uncharacterized protein</fullName>
    </submittedName>
</protein>
<sequence>MLYDLMSRHPYQVHLGRRFDRCERRPIRHSGVIPHFSLDSLLFPLSVMLFERALSLFFWSVAYNGRGHLFTSTWSYLFACISGRLLVVSVRDLHGQPRGYEGGTFASSLLILNVVRGGRVCGIWITTELGHD</sequence>
<reference evidence="1" key="1">
    <citation type="journal article" date="2020" name="Stud. Mycol.">
        <title>101 Dothideomycetes genomes: a test case for predicting lifestyles and emergence of pathogens.</title>
        <authorList>
            <person name="Haridas S."/>
            <person name="Albert R."/>
            <person name="Binder M."/>
            <person name="Bloem J."/>
            <person name="Labutti K."/>
            <person name="Salamov A."/>
            <person name="Andreopoulos B."/>
            <person name="Baker S."/>
            <person name="Barry K."/>
            <person name="Bills G."/>
            <person name="Bluhm B."/>
            <person name="Cannon C."/>
            <person name="Castanera R."/>
            <person name="Culley D."/>
            <person name="Daum C."/>
            <person name="Ezra D."/>
            <person name="Gonzalez J."/>
            <person name="Henrissat B."/>
            <person name="Kuo A."/>
            <person name="Liang C."/>
            <person name="Lipzen A."/>
            <person name="Lutzoni F."/>
            <person name="Magnuson J."/>
            <person name="Mondo S."/>
            <person name="Nolan M."/>
            <person name="Ohm R."/>
            <person name="Pangilinan J."/>
            <person name="Park H.-J."/>
            <person name="Ramirez L."/>
            <person name="Alfaro M."/>
            <person name="Sun H."/>
            <person name="Tritt A."/>
            <person name="Yoshinaga Y."/>
            <person name="Zwiers L.-H."/>
            <person name="Turgeon B."/>
            <person name="Goodwin S."/>
            <person name="Spatafora J."/>
            <person name="Crous P."/>
            <person name="Grigoriev I."/>
        </authorList>
    </citation>
    <scope>NUCLEOTIDE SEQUENCE</scope>
    <source>
        <strain evidence="1">CBS 262.69</strain>
    </source>
</reference>